<sequence length="99" mass="11370">MSNNPPVETLRDGPLKASIFRNEGENGPFFITVLSKTYKDERGELRDTNAFSAGDLLPVSELGRQAHHRVNELRRELALSRTAQDRPPERSRRQGRRER</sequence>
<evidence type="ECO:0000313" key="3">
    <source>
        <dbReference type="Proteomes" id="UP000024816"/>
    </source>
</evidence>
<feature type="region of interest" description="Disordered" evidence="1">
    <location>
        <begin position="1"/>
        <end position="21"/>
    </location>
</feature>
<dbReference type="PATRIC" id="fig|1280952.3.peg.1139"/>
<gene>
    <name evidence="2" type="ORF">HJA_05732</name>
</gene>
<name>A0A059FGI9_9PROT</name>
<evidence type="ECO:0000256" key="1">
    <source>
        <dbReference type="SAM" id="MobiDB-lite"/>
    </source>
</evidence>
<evidence type="ECO:0000313" key="2">
    <source>
        <dbReference type="EMBL" id="KCZ89727.1"/>
    </source>
</evidence>
<dbReference type="Proteomes" id="UP000024816">
    <property type="component" value="Unassembled WGS sequence"/>
</dbReference>
<dbReference type="RefSeq" id="WP_035579390.1">
    <property type="nucleotide sequence ID" value="NZ_ARYJ01000003.1"/>
</dbReference>
<feature type="region of interest" description="Disordered" evidence="1">
    <location>
        <begin position="76"/>
        <end position="99"/>
    </location>
</feature>
<accession>A0A059FGI9</accession>
<dbReference type="eggNOG" id="ENOG5030TFE">
    <property type="taxonomic scope" value="Bacteria"/>
</dbReference>
<organism evidence="2 3">
    <name type="scientific">Hyphomonas jannaschiana VP2</name>
    <dbReference type="NCBI Taxonomy" id="1280952"/>
    <lineage>
        <taxon>Bacteria</taxon>
        <taxon>Pseudomonadati</taxon>
        <taxon>Pseudomonadota</taxon>
        <taxon>Alphaproteobacteria</taxon>
        <taxon>Hyphomonadales</taxon>
        <taxon>Hyphomonadaceae</taxon>
        <taxon>Hyphomonas</taxon>
    </lineage>
</organism>
<dbReference type="STRING" id="1280952.HJA_05732"/>
<dbReference type="EMBL" id="ARYJ01000003">
    <property type="protein sequence ID" value="KCZ89727.1"/>
    <property type="molecule type" value="Genomic_DNA"/>
</dbReference>
<dbReference type="AlphaFoldDB" id="A0A059FGI9"/>
<dbReference type="OrthoDB" id="7632421at2"/>
<proteinExistence type="predicted"/>
<reference evidence="2 3" key="1">
    <citation type="journal article" date="2014" name="Antonie Van Leeuwenhoek">
        <title>Hyphomonas beringensis sp. nov. and Hyphomonas chukchiensis sp. nov., isolated from surface seawater of the Bering Sea and Chukchi Sea.</title>
        <authorList>
            <person name="Li C."/>
            <person name="Lai Q."/>
            <person name="Li G."/>
            <person name="Dong C."/>
            <person name="Wang J."/>
            <person name="Liao Y."/>
            <person name="Shao Z."/>
        </authorList>
    </citation>
    <scope>NUCLEOTIDE SEQUENCE [LARGE SCALE GENOMIC DNA]</scope>
    <source>
        <strain evidence="2 3">VP2</strain>
    </source>
</reference>
<protein>
    <submittedName>
        <fullName evidence="2">Uncharacterized protein</fullName>
    </submittedName>
</protein>
<comment type="caution">
    <text evidence="2">The sequence shown here is derived from an EMBL/GenBank/DDBJ whole genome shotgun (WGS) entry which is preliminary data.</text>
</comment>
<feature type="compositionally biased region" description="Basic and acidic residues" evidence="1">
    <location>
        <begin position="76"/>
        <end position="92"/>
    </location>
</feature>
<keyword evidence="3" id="KW-1185">Reference proteome</keyword>